<keyword evidence="2" id="KW-0479">Metal-binding</keyword>
<evidence type="ECO:0000313" key="3">
    <source>
        <dbReference type="EMBL" id="QDL91268.1"/>
    </source>
</evidence>
<dbReference type="KEGG" id="ppru:FDP22_05410"/>
<dbReference type="PANTHER" id="PTHR46696:SF1">
    <property type="entry name" value="CYTOCHROME P450 YJIB-RELATED"/>
    <property type="match status" value="1"/>
</dbReference>
<comment type="similarity">
    <text evidence="1 2">Belongs to the cytochrome P450 family.</text>
</comment>
<reference evidence="3 4" key="1">
    <citation type="submission" date="2019-06" db="EMBL/GenBank/DDBJ databases">
        <title>Genome sequence of Rhodobacteraceae bacterium D4M1.</title>
        <authorList>
            <person name="Cao J."/>
        </authorList>
    </citation>
    <scope>NUCLEOTIDE SEQUENCE [LARGE SCALE GENOMIC DNA]</scope>
    <source>
        <strain evidence="3 4">D4M1</strain>
    </source>
</reference>
<proteinExistence type="inferred from homology"/>
<dbReference type="Pfam" id="PF00067">
    <property type="entry name" value="p450"/>
    <property type="match status" value="1"/>
</dbReference>
<keyword evidence="2" id="KW-0408">Iron</keyword>
<dbReference type="InterPro" id="IPR001128">
    <property type="entry name" value="Cyt_P450"/>
</dbReference>
<keyword evidence="2" id="KW-0560">Oxidoreductase</keyword>
<dbReference type="GO" id="GO:0004497">
    <property type="term" value="F:monooxygenase activity"/>
    <property type="evidence" value="ECO:0007669"/>
    <property type="project" value="UniProtKB-KW"/>
</dbReference>
<keyword evidence="4" id="KW-1185">Reference proteome</keyword>
<dbReference type="GO" id="GO:0020037">
    <property type="term" value="F:heme binding"/>
    <property type="evidence" value="ECO:0007669"/>
    <property type="project" value="InterPro"/>
</dbReference>
<sequence length="387" mass="41997">MAQTLIAEDIDLGALWDDPYPTFARLRAENPVAWVPAAGHFFLTRFDDVVHAERNGEIFNSTAPESLVHRVMGHAFIRKDGDDHAADRRQVMPAFSPAAVKTRWRAAFQTIADDLLDGLEPRGAGDLFTDFAAPMAARSLVEVTGLATIAWQDMARWSQWMMDAVGNYHGDPALAARGAEATAGIDAAIDAMVPRLTAEPDGSVLSVLLSAGMPMELIRANVKVIIGGGQNEPRDAIAGLAWALLADPAQRALVAADAGLWGRAFEEYIRWISPIGMVPRTVSRETELSGVRLKPGDRVALLFGSANRDETKFDAPERFDLSREKSQHVAFGAGPHFCAGAWAARTQVAEVALPTLFARLPRLRLNGPVRCGGWVFRGPLTLPCAWD</sequence>
<evidence type="ECO:0000256" key="2">
    <source>
        <dbReference type="RuleBase" id="RU000461"/>
    </source>
</evidence>
<dbReference type="SUPFAM" id="SSF48264">
    <property type="entry name" value="Cytochrome P450"/>
    <property type="match status" value="1"/>
</dbReference>
<dbReference type="Proteomes" id="UP000305888">
    <property type="component" value="Chromosome"/>
</dbReference>
<evidence type="ECO:0000313" key="4">
    <source>
        <dbReference type="Proteomes" id="UP000305888"/>
    </source>
</evidence>
<gene>
    <name evidence="3" type="ORF">FDP22_05410</name>
</gene>
<name>A0A5B8FGT8_9RHOB</name>
<dbReference type="RefSeq" id="WP_138575666.1">
    <property type="nucleotide sequence ID" value="NZ_CP040818.1"/>
</dbReference>
<organism evidence="3 4">
    <name type="scientific">Paroceanicella profunda</name>
    <dbReference type="NCBI Taxonomy" id="2579971"/>
    <lineage>
        <taxon>Bacteria</taxon>
        <taxon>Pseudomonadati</taxon>
        <taxon>Pseudomonadota</taxon>
        <taxon>Alphaproteobacteria</taxon>
        <taxon>Rhodobacterales</taxon>
        <taxon>Paracoccaceae</taxon>
        <taxon>Paroceanicella</taxon>
    </lineage>
</organism>
<keyword evidence="2" id="KW-0503">Monooxygenase</keyword>
<dbReference type="PANTHER" id="PTHR46696">
    <property type="entry name" value="P450, PUTATIVE (EUROFUNG)-RELATED"/>
    <property type="match status" value="1"/>
</dbReference>
<dbReference type="OrthoDB" id="9801155at2"/>
<dbReference type="Gene3D" id="1.10.630.10">
    <property type="entry name" value="Cytochrome P450"/>
    <property type="match status" value="1"/>
</dbReference>
<dbReference type="PROSITE" id="PS00086">
    <property type="entry name" value="CYTOCHROME_P450"/>
    <property type="match status" value="1"/>
</dbReference>
<evidence type="ECO:0000256" key="1">
    <source>
        <dbReference type="ARBA" id="ARBA00010617"/>
    </source>
</evidence>
<keyword evidence="2" id="KW-0349">Heme</keyword>
<dbReference type="GO" id="GO:0016705">
    <property type="term" value="F:oxidoreductase activity, acting on paired donors, with incorporation or reduction of molecular oxygen"/>
    <property type="evidence" value="ECO:0007669"/>
    <property type="project" value="InterPro"/>
</dbReference>
<protein>
    <submittedName>
        <fullName evidence="3">Cytochrome P450</fullName>
    </submittedName>
</protein>
<dbReference type="EMBL" id="CP040818">
    <property type="protein sequence ID" value="QDL91268.1"/>
    <property type="molecule type" value="Genomic_DNA"/>
</dbReference>
<dbReference type="GO" id="GO:0005506">
    <property type="term" value="F:iron ion binding"/>
    <property type="evidence" value="ECO:0007669"/>
    <property type="project" value="InterPro"/>
</dbReference>
<dbReference type="InterPro" id="IPR017972">
    <property type="entry name" value="Cyt_P450_CS"/>
</dbReference>
<dbReference type="InterPro" id="IPR002397">
    <property type="entry name" value="Cyt_P450_B"/>
</dbReference>
<accession>A0A5B8FGT8</accession>
<dbReference type="PRINTS" id="PR00359">
    <property type="entry name" value="BP450"/>
</dbReference>
<dbReference type="AlphaFoldDB" id="A0A5B8FGT8"/>
<dbReference type="InterPro" id="IPR036396">
    <property type="entry name" value="Cyt_P450_sf"/>
</dbReference>